<dbReference type="RefSeq" id="WP_150486503.1">
    <property type="nucleotide sequence ID" value="NZ_BMUV01000017.1"/>
</dbReference>
<keyword evidence="2" id="KW-1185">Reference proteome</keyword>
<dbReference type="Proteomes" id="UP000326178">
    <property type="component" value="Chromosome"/>
</dbReference>
<reference evidence="1 2" key="1">
    <citation type="submission" date="2017-09" db="EMBL/GenBank/DDBJ databases">
        <authorList>
            <person name="Lee N."/>
            <person name="Cho B.-K."/>
        </authorList>
    </citation>
    <scope>NUCLEOTIDE SEQUENCE [LARGE SCALE GENOMIC DNA]</scope>
    <source>
        <strain evidence="1 2">ATCC 12769</strain>
    </source>
</reference>
<dbReference type="AlphaFoldDB" id="A0A5J6F8A1"/>
<sequence length="209" mass="23481">MTPDHGHCVGLGHHCESTHQIRRITADPRAHYFDWLDLPLPAVVEALGTGFRDVLGPGRCEPFDDGSCVLDRGSDIRFYHEFRAEAGDGRLTQADVDRQLPSVREKFLHLAERWRTMTASGARVLYVHHDAFDQAGADDLRRLHTALGQQDAGHRFDLLWLRRTPPSPEEAALLPDSVAWDTVPHVPGHWQGDDAAWDRALASRLHRPG</sequence>
<evidence type="ECO:0000313" key="2">
    <source>
        <dbReference type="Proteomes" id="UP000326178"/>
    </source>
</evidence>
<dbReference type="EMBL" id="CP023702">
    <property type="protein sequence ID" value="QEU71140.1"/>
    <property type="molecule type" value="Genomic_DNA"/>
</dbReference>
<organism evidence="1 2">
    <name type="scientific">Streptomyces nitrosporeus</name>
    <dbReference type="NCBI Taxonomy" id="28894"/>
    <lineage>
        <taxon>Bacteria</taxon>
        <taxon>Bacillati</taxon>
        <taxon>Actinomycetota</taxon>
        <taxon>Actinomycetes</taxon>
        <taxon>Kitasatosporales</taxon>
        <taxon>Streptomycetaceae</taxon>
        <taxon>Streptomyces</taxon>
    </lineage>
</organism>
<evidence type="ECO:0000313" key="1">
    <source>
        <dbReference type="EMBL" id="QEU71140.1"/>
    </source>
</evidence>
<dbReference type="OrthoDB" id="4141822at2"/>
<gene>
    <name evidence="1" type="ORF">CP967_03480</name>
</gene>
<name>A0A5J6F8A1_9ACTN</name>
<protein>
    <submittedName>
        <fullName evidence="1">Papain-like cysteine peptidase</fullName>
    </submittedName>
</protein>
<dbReference type="KEGG" id="snk:CP967_03480"/>
<accession>A0A5J6F8A1</accession>
<proteinExistence type="predicted"/>